<dbReference type="RefSeq" id="WP_190441534.1">
    <property type="nucleotide sequence ID" value="NZ_JAMPKM010000048.1"/>
</dbReference>
<sequence length="110" mass="12663">MLQPLVVIEQQSSSYFKFWHQNVMHDGMRYQSELFRHFRTFSLQRRNHAYSLGCALAQQGIQTVITCVSDRNTALTDQRYVLWISLRSPWAESEPSLAESLTPSLVGTVA</sequence>
<evidence type="ECO:0000313" key="2">
    <source>
        <dbReference type="EMBL" id="MEP0820853.1"/>
    </source>
</evidence>
<feature type="compositionally biased region" description="Polar residues" evidence="1">
    <location>
        <begin position="99"/>
        <end position="110"/>
    </location>
</feature>
<comment type="caution">
    <text evidence="2">The sequence shown here is derived from an EMBL/GenBank/DDBJ whole genome shotgun (WGS) entry which is preliminary data.</text>
</comment>
<protein>
    <submittedName>
        <fullName evidence="2">Uncharacterized protein</fullName>
    </submittedName>
</protein>
<reference evidence="2 3" key="1">
    <citation type="submission" date="2022-04" db="EMBL/GenBank/DDBJ databases">
        <title>Positive selection, recombination, and allopatry shape intraspecific diversity of widespread and dominant cyanobacteria.</title>
        <authorList>
            <person name="Wei J."/>
            <person name="Shu W."/>
            <person name="Hu C."/>
        </authorList>
    </citation>
    <scope>NUCLEOTIDE SEQUENCE [LARGE SCALE GENOMIC DNA]</scope>
    <source>
        <strain evidence="2 3">GB2-A4</strain>
    </source>
</reference>
<evidence type="ECO:0000256" key="1">
    <source>
        <dbReference type="SAM" id="MobiDB-lite"/>
    </source>
</evidence>
<gene>
    <name evidence="2" type="ORF">NC998_27590</name>
</gene>
<keyword evidence="3" id="KW-1185">Reference proteome</keyword>
<organism evidence="2 3">
    <name type="scientific">Trichocoleus desertorum GB2-A4</name>
    <dbReference type="NCBI Taxonomy" id="2933944"/>
    <lineage>
        <taxon>Bacteria</taxon>
        <taxon>Bacillati</taxon>
        <taxon>Cyanobacteriota</taxon>
        <taxon>Cyanophyceae</taxon>
        <taxon>Leptolyngbyales</taxon>
        <taxon>Trichocoleusaceae</taxon>
        <taxon>Trichocoleus</taxon>
    </lineage>
</organism>
<dbReference type="Proteomes" id="UP001464891">
    <property type="component" value="Unassembled WGS sequence"/>
</dbReference>
<evidence type="ECO:0000313" key="3">
    <source>
        <dbReference type="Proteomes" id="UP001464891"/>
    </source>
</evidence>
<feature type="region of interest" description="Disordered" evidence="1">
    <location>
        <begin position="91"/>
        <end position="110"/>
    </location>
</feature>
<dbReference type="EMBL" id="JAMPKM010000048">
    <property type="protein sequence ID" value="MEP0820853.1"/>
    <property type="molecule type" value="Genomic_DNA"/>
</dbReference>
<accession>A0ABV0JHP7</accession>
<proteinExistence type="predicted"/>
<name>A0ABV0JHP7_9CYAN</name>